<dbReference type="STRING" id="1801743.A2824_02350"/>
<reference evidence="1 2" key="1">
    <citation type="journal article" date="2016" name="Nat. Commun.">
        <title>Thousands of microbial genomes shed light on interconnected biogeochemical processes in an aquifer system.</title>
        <authorList>
            <person name="Anantharaman K."/>
            <person name="Brown C.T."/>
            <person name="Hug L.A."/>
            <person name="Sharon I."/>
            <person name="Castelle C.J."/>
            <person name="Probst A.J."/>
            <person name="Thomas B.C."/>
            <person name="Singh A."/>
            <person name="Wilkins M.J."/>
            <person name="Karaoz U."/>
            <person name="Brodie E.L."/>
            <person name="Williams K.H."/>
            <person name="Hubbard S.S."/>
            <person name="Banfield J.F."/>
        </authorList>
    </citation>
    <scope>NUCLEOTIDE SEQUENCE [LARGE SCALE GENOMIC DNA]</scope>
</reference>
<dbReference type="Pfam" id="PF13366">
    <property type="entry name" value="PDDEXK_3"/>
    <property type="match status" value="1"/>
</dbReference>
<dbReference type="NCBIfam" id="TIGR04256">
    <property type="entry name" value="GxxExxY"/>
    <property type="match status" value="1"/>
</dbReference>
<dbReference type="EMBL" id="MFTT01000008">
    <property type="protein sequence ID" value="OGI70391.1"/>
    <property type="molecule type" value="Genomic_DNA"/>
</dbReference>
<organism evidence="1 2">
    <name type="scientific">Candidatus Nomurabacteria bacterium RIFCSPHIGHO2_01_FULL_42_16</name>
    <dbReference type="NCBI Taxonomy" id="1801743"/>
    <lineage>
        <taxon>Bacteria</taxon>
        <taxon>Candidatus Nomuraibacteriota</taxon>
    </lineage>
</organism>
<evidence type="ECO:0000313" key="1">
    <source>
        <dbReference type="EMBL" id="OGI70391.1"/>
    </source>
</evidence>
<evidence type="ECO:0008006" key="3">
    <source>
        <dbReference type="Google" id="ProtNLM"/>
    </source>
</evidence>
<gene>
    <name evidence="1" type="ORF">A2824_02350</name>
</gene>
<evidence type="ECO:0000313" key="2">
    <source>
        <dbReference type="Proteomes" id="UP000178059"/>
    </source>
</evidence>
<accession>A0A1F6VL61</accession>
<dbReference type="Proteomes" id="UP000178059">
    <property type="component" value="Unassembled WGS sequence"/>
</dbReference>
<name>A0A1F6VL61_9BACT</name>
<comment type="caution">
    <text evidence="1">The sequence shown here is derived from an EMBL/GenBank/DDBJ whole genome shotgun (WGS) entry which is preliminary data.</text>
</comment>
<protein>
    <recommendedName>
        <fullName evidence="3">GxxExxY protein</fullName>
    </recommendedName>
</protein>
<proteinExistence type="predicted"/>
<sequence length="131" mass="15824">MMNEKENEKIIYPELSYKIIGFAFNVYNEVGFGLQEKYYQRMLMIEFEKKNICYKKEYFVELKYQDKIIGNYKLDFLVDNKIIVELKVKPKIGYTHVKQVLAYLKATNLKLAIIIYFTKEGVKYRRILNTY</sequence>
<dbReference type="AlphaFoldDB" id="A0A1F6VL61"/>
<dbReference type="InterPro" id="IPR026350">
    <property type="entry name" value="GxxExxY"/>
</dbReference>